<evidence type="ECO:0000313" key="3">
    <source>
        <dbReference type="Proteomes" id="UP001199816"/>
    </source>
</evidence>
<dbReference type="RefSeq" id="WP_231005199.1">
    <property type="nucleotide sequence ID" value="NZ_JAJNEC010000005.1"/>
</dbReference>
<comment type="caution">
    <text evidence="2">The sequence shown here is derived from an EMBL/GenBank/DDBJ whole genome shotgun (WGS) entry which is preliminary data.</text>
</comment>
<sequence length="162" mass="17773">MKNKKILLAVMMLITAAACSKTGETNNEKDAVDNTTRPDSNIVKQDIVMVAAPVGSWQLSETRISPGVLVDWGKVPNGPVLTFKDSSSYEINGDKSLLWPNIPTSNKGTAGLTNRVRSTVIYLLPANSRDTAFFNIRVSKDTLELSGMFCVEGCAYRFRKIE</sequence>
<name>A0ABS8PS89_9BACT</name>
<feature type="chain" id="PRO_5046152331" description="DUF5004 domain-containing protein" evidence="1">
    <location>
        <begin position="21"/>
        <end position="162"/>
    </location>
</feature>
<dbReference type="Proteomes" id="UP001199816">
    <property type="component" value="Unassembled WGS sequence"/>
</dbReference>
<dbReference type="EMBL" id="JAJNEC010000005">
    <property type="protein sequence ID" value="MCD2423942.1"/>
    <property type="molecule type" value="Genomic_DNA"/>
</dbReference>
<protein>
    <recommendedName>
        <fullName evidence="4">DUF5004 domain-containing protein</fullName>
    </recommendedName>
</protein>
<evidence type="ECO:0000256" key="1">
    <source>
        <dbReference type="SAM" id="SignalP"/>
    </source>
</evidence>
<accession>A0ABS8PS89</accession>
<keyword evidence="1" id="KW-0732">Signal</keyword>
<feature type="signal peptide" evidence="1">
    <location>
        <begin position="1"/>
        <end position="20"/>
    </location>
</feature>
<evidence type="ECO:0000313" key="2">
    <source>
        <dbReference type="EMBL" id="MCD2423942.1"/>
    </source>
</evidence>
<evidence type="ECO:0008006" key="4">
    <source>
        <dbReference type="Google" id="ProtNLM"/>
    </source>
</evidence>
<organism evidence="2 3">
    <name type="scientific">Niabella pedocola</name>
    <dbReference type="NCBI Taxonomy" id="1752077"/>
    <lineage>
        <taxon>Bacteria</taxon>
        <taxon>Pseudomonadati</taxon>
        <taxon>Bacteroidota</taxon>
        <taxon>Chitinophagia</taxon>
        <taxon>Chitinophagales</taxon>
        <taxon>Chitinophagaceae</taxon>
        <taxon>Niabella</taxon>
    </lineage>
</organism>
<proteinExistence type="predicted"/>
<keyword evidence="3" id="KW-1185">Reference proteome</keyword>
<gene>
    <name evidence="2" type="ORF">LQ567_14285</name>
</gene>
<reference evidence="2 3" key="1">
    <citation type="submission" date="2021-11" db="EMBL/GenBank/DDBJ databases">
        <title>Genomic of Niabella pedocola.</title>
        <authorList>
            <person name="Wu T."/>
        </authorList>
    </citation>
    <scope>NUCLEOTIDE SEQUENCE [LARGE SCALE GENOMIC DNA]</scope>
    <source>
        <strain evidence="2 3">JCM 31011</strain>
    </source>
</reference>
<dbReference type="PROSITE" id="PS51257">
    <property type="entry name" value="PROKAR_LIPOPROTEIN"/>
    <property type="match status" value="1"/>
</dbReference>